<evidence type="ECO:0000256" key="11">
    <source>
        <dbReference type="ARBA" id="ARBA00073785"/>
    </source>
</evidence>
<keyword evidence="16" id="KW-1185">Reference proteome</keyword>
<dbReference type="PANTHER" id="PTHR10519:SF74">
    <property type="entry name" value="GAMMA-AMINOBUTYRIC ACID TYPE B RECEPTOR SUBUNIT 2"/>
    <property type="match status" value="1"/>
</dbReference>
<feature type="compositionally biased region" description="Polar residues" evidence="12">
    <location>
        <begin position="752"/>
        <end position="762"/>
    </location>
</feature>
<dbReference type="PROSITE" id="PS50259">
    <property type="entry name" value="G_PROTEIN_RECEP_F3_4"/>
    <property type="match status" value="1"/>
</dbReference>
<evidence type="ECO:0000256" key="5">
    <source>
        <dbReference type="ARBA" id="ARBA00022989"/>
    </source>
</evidence>
<feature type="domain" description="G-protein coupled receptors family 3 profile" evidence="15">
    <location>
        <begin position="491"/>
        <end position="655"/>
    </location>
</feature>
<feature type="compositionally biased region" description="Acidic residues" evidence="12">
    <location>
        <begin position="966"/>
        <end position="981"/>
    </location>
</feature>
<keyword evidence="4 14" id="KW-0732">Signal</keyword>
<dbReference type="InterPro" id="IPR001828">
    <property type="entry name" value="ANF_lig-bd_rcpt"/>
</dbReference>
<feature type="chain" id="PRO_5036827393" description="Gamma-aminobutyric acid type B receptor subunit 2" evidence="14">
    <location>
        <begin position="32"/>
        <end position="1027"/>
    </location>
</feature>
<dbReference type="AlphaFoldDB" id="A0A914WEY0"/>
<feature type="transmembrane region" description="Helical" evidence="13">
    <location>
        <begin position="546"/>
        <end position="568"/>
    </location>
</feature>
<keyword evidence="9" id="KW-0325">Glycoprotein</keyword>
<proteinExistence type="predicted"/>
<feature type="transmembrane region" description="Helical" evidence="13">
    <location>
        <begin position="490"/>
        <end position="511"/>
    </location>
</feature>
<dbReference type="PRINTS" id="PR01177">
    <property type="entry name" value="GABAB1RECPTR"/>
</dbReference>
<evidence type="ECO:0000256" key="8">
    <source>
        <dbReference type="ARBA" id="ARBA00023170"/>
    </source>
</evidence>
<dbReference type="GO" id="GO:0007214">
    <property type="term" value="P:gamma-aminobutyric acid signaling pathway"/>
    <property type="evidence" value="ECO:0007669"/>
    <property type="project" value="TreeGrafter"/>
</dbReference>
<protein>
    <recommendedName>
        <fullName evidence="11">Gamma-aminobutyric acid type B receptor subunit 2</fullName>
    </recommendedName>
</protein>
<dbReference type="Proteomes" id="UP000887566">
    <property type="component" value="Unplaced"/>
</dbReference>
<keyword evidence="5 13" id="KW-1133">Transmembrane helix</keyword>
<feature type="region of interest" description="Disordered" evidence="12">
    <location>
        <begin position="946"/>
        <end position="981"/>
    </location>
</feature>
<dbReference type="FunFam" id="3.40.50.2300:FF:000063">
    <property type="entry name" value="Gamma-aminobutyric acid type B receptor subunit"/>
    <property type="match status" value="1"/>
</dbReference>
<evidence type="ECO:0000256" key="7">
    <source>
        <dbReference type="ARBA" id="ARBA00023136"/>
    </source>
</evidence>
<evidence type="ECO:0000313" key="16">
    <source>
        <dbReference type="Proteomes" id="UP000887566"/>
    </source>
</evidence>
<dbReference type="GO" id="GO:0038039">
    <property type="term" value="C:G protein-coupled receptor heterodimeric complex"/>
    <property type="evidence" value="ECO:0007669"/>
    <property type="project" value="TreeGrafter"/>
</dbReference>
<keyword evidence="7 13" id="KW-0472">Membrane</keyword>
<evidence type="ECO:0000256" key="1">
    <source>
        <dbReference type="ARBA" id="ARBA00004651"/>
    </source>
</evidence>
<evidence type="ECO:0000259" key="15">
    <source>
        <dbReference type="PROSITE" id="PS50259"/>
    </source>
</evidence>
<feature type="signal peptide" evidence="14">
    <location>
        <begin position="1"/>
        <end position="31"/>
    </location>
</feature>
<dbReference type="InterPro" id="IPR017978">
    <property type="entry name" value="GPCR_3_C"/>
</dbReference>
<name>A0A914WEY0_9BILA</name>
<evidence type="ECO:0000256" key="9">
    <source>
        <dbReference type="ARBA" id="ARBA00023180"/>
    </source>
</evidence>
<dbReference type="GO" id="GO:0004965">
    <property type="term" value="F:G protein-coupled GABA receptor activity"/>
    <property type="evidence" value="ECO:0007669"/>
    <property type="project" value="InterPro"/>
</dbReference>
<dbReference type="Gene3D" id="3.40.50.2300">
    <property type="match status" value="2"/>
</dbReference>
<organism evidence="16 17">
    <name type="scientific">Plectus sambesii</name>
    <dbReference type="NCBI Taxonomy" id="2011161"/>
    <lineage>
        <taxon>Eukaryota</taxon>
        <taxon>Metazoa</taxon>
        <taxon>Ecdysozoa</taxon>
        <taxon>Nematoda</taxon>
        <taxon>Chromadorea</taxon>
        <taxon>Plectida</taxon>
        <taxon>Plectina</taxon>
        <taxon>Plectoidea</taxon>
        <taxon>Plectidae</taxon>
        <taxon>Plectus</taxon>
    </lineage>
</organism>
<evidence type="ECO:0000256" key="10">
    <source>
        <dbReference type="ARBA" id="ARBA00023224"/>
    </source>
</evidence>
<reference evidence="17" key="1">
    <citation type="submission" date="2022-11" db="UniProtKB">
        <authorList>
            <consortium name="WormBaseParasite"/>
        </authorList>
    </citation>
    <scope>IDENTIFICATION</scope>
</reference>
<dbReference type="SUPFAM" id="SSF53822">
    <property type="entry name" value="Periplasmic binding protein-like I"/>
    <property type="match status" value="1"/>
</dbReference>
<feature type="region of interest" description="Disordered" evidence="12">
    <location>
        <begin position="751"/>
        <end position="811"/>
    </location>
</feature>
<accession>A0A914WEY0</accession>
<dbReference type="InterPro" id="IPR017979">
    <property type="entry name" value="GPCR_3_CS"/>
</dbReference>
<dbReference type="PROSITE" id="PS00981">
    <property type="entry name" value="G_PROTEIN_RECEP_F3_3"/>
    <property type="match status" value="1"/>
</dbReference>
<evidence type="ECO:0000256" key="6">
    <source>
        <dbReference type="ARBA" id="ARBA00023040"/>
    </source>
</evidence>
<evidence type="ECO:0000256" key="12">
    <source>
        <dbReference type="SAM" id="MobiDB-lite"/>
    </source>
</evidence>
<dbReference type="PRINTS" id="PR01176">
    <property type="entry name" value="GABABRECEPTR"/>
</dbReference>
<feature type="compositionally biased region" description="Low complexity" evidence="12">
    <location>
        <begin position="793"/>
        <end position="806"/>
    </location>
</feature>
<keyword evidence="2" id="KW-1003">Cell membrane</keyword>
<evidence type="ECO:0000313" key="17">
    <source>
        <dbReference type="WBParaSite" id="PSAMB.scaffold3938size16341.g22977.t1"/>
    </source>
</evidence>
<keyword evidence="10" id="KW-0807">Transducer</keyword>
<dbReference type="CDD" id="cd06366">
    <property type="entry name" value="PBP1_GABAb_receptor"/>
    <property type="match status" value="1"/>
</dbReference>
<comment type="subcellular location">
    <subcellularLocation>
        <location evidence="1">Cell membrane</location>
        <topology evidence="1">Multi-pass membrane protein</topology>
    </subcellularLocation>
</comment>
<dbReference type="Pfam" id="PF01094">
    <property type="entry name" value="ANF_receptor"/>
    <property type="match status" value="1"/>
</dbReference>
<evidence type="ECO:0000256" key="4">
    <source>
        <dbReference type="ARBA" id="ARBA00022729"/>
    </source>
</evidence>
<evidence type="ECO:0000256" key="3">
    <source>
        <dbReference type="ARBA" id="ARBA00022692"/>
    </source>
</evidence>
<feature type="transmembrane region" description="Helical" evidence="13">
    <location>
        <begin position="588"/>
        <end position="605"/>
    </location>
</feature>
<dbReference type="Pfam" id="PF00003">
    <property type="entry name" value="7tm_3"/>
    <property type="match status" value="1"/>
</dbReference>
<keyword evidence="8" id="KW-0675">Receptor</keyword>
<evidence type="ECO:0000256" key="2">
    <source>
        <dbReference type="ARBA" id="ARBA00022475"/>
    </source>
</evidence>
<sequence length="1027" mass="114010">MSSASRGSRHLRADMQLLALCLGALAAVALAEEDDGYCAWRRRTFPRSPAVSRDGVKTALEIGAFLPSVPAVSYNKTALLSDSLRPAITLALGDVMDHQCVLKSYQLKVSVEDTRCKASLGMKAFFDQMNNPPRKVAIFGDACTNVNEPVAMTAKYWHMVQVSYAETHPKFAGADSQSLYPTFYRMVPADRNLHSARYNFLARFNWTRVGTMKQSDEPRYALPHETLTTTLEQVYKIKVVYTAGMSIEELSNIGSELDELKRRDVRIIVGDFNSSFAIRVMCEAYARGMYGEKYVWVLPGYHKQYWWSDDLIDHNCTVDELIKALNGHFAMEFAKVRGDTDTVTVSGQTVTQYQASLNAHCMALRYCSVDNELHAYAYDGIWALALALDLLTANHEQRTGGNWDPRIVESNVTELAWFESQLLSALNRTTFEGMTGRVRFESNERLGLVTISHFTNGTYVQVGNYDGASDSFTLDEQRLTALGAIQDYKLFLILGVILLIDTVIFAVWAGVSPLSFNVTSLASVHAVDQNKMIVPEIERCESRHALVFQAIMYSVKGLLMILGCFLAWETRHVNVPALNDSKYIGMSVYNVVVMCILGLSLSFILQDRLDEAYALTSFFIIFCTTLTLCLVFVPKIIELARNPKGTERKYRKGMMKSVVGTGSPGLNRDASMKVVVSERERLVRMEQDNQMWHRFLHEKSSELWDLMEKLRELGVEPDSRKASVVSTNSVTASAAVNTDSSFGGVYIGPPGAQSQAKRSSGGSLEPLSAAVDPRRRCLDEDERASLLPARRQSGAASIKSKASTATNSDSMPLLQRLHQTIGKRLSCDVAVAPMADCNGRLARTSMPDIAPVMDSMHLSPLTAEMTELRSYNPTTTGRIPHMDSILSTTMLSSISEKDAAVGAETPKAPPSSVHVNHSIVFDGGGRPATVRTASVSPGRVQLTRLPWLDPSQRTPDVDDYDHNHDYDDDDDDDDEDTEVEDEDARLLFLSSTRRHLTTTTTTTRTPRWKTKTLACSSCLRRVAALVN</sequence>
<dbReference type="InterPro" id="IPR028082">
    <property type="entry name" value="Peripla_BP_I"/>
</dbReference>
<dbReference type="InterPro" id="IPR002455">
    <property type="entry name" value="GPCR3_GABA-B"/>
</dbReference>
<dbReference type="PANTHER" id="PTHR10519">
    <property type="entry name" value="GABA-B RECEPTOR"/>
    <property type="match status" value="1"/>
</dbReference>
<evidence type="ECO:0000256" key="13">
    <source>
        <dbReference type="SAM" id="Phobius"/>
    </source>
</evidence>
<evidence type="ECO:0000256" key="14">
    <source>
        <dbReference type="SAM" id="SignalP"/>
    </source>
</evidence>
<keyword evidence="3 13" id="KW-0812">Transmembrane</keyword>
<dbReference type="WBParaSite" id="PSAMB.scaffold3938size16341.g22977.t1">
    <property type="protein sequence ID" value="PSAMB.scaffold3938size16341.g22977.t1"/>
    <property type="gene ID" value="PSAMB.scaffold3938size16341.g22977"/>
</dbReference>
<keyword evidence="6" id="KW-0297">G-protein coupled receptor</keyword>
<feature type="transmembrane region" description="Helical" evidence="13">
    <location>
        <begin position="612"/>
        <end position="633"/>
    </location>
</feature>